<keyword evidence="2" id="KW-0479">Metal-binding</keyword>
<feature type="domain" description="Plastocyanin-like" evidence="9">
    <location>
        <begin position="376"/>
        <end position="497"/>
    </location>
</feature>
<dbReference type="PANTHER" id="PTHR11709">
    <property type="entry name" value="MULTI-COPPER OXIDASE"/>
    <property type="match status" value="1"/>
</dbReference>
<dbReference type="Gene3D" id="2.60.40.420">
    <property type="entry name" value="Cupredoxins - blue copper proteins"/>
    <property type="match status" value="3"/>
</dbReference>
<evidence type="ECO:0000313" key="11">
    <source>
        <dbReference type="EMBL" id="KAF5352605.1"/>
    </source>
</evidence>
<comment type="similarity">
    <text evidence="1">Belongs to the multicopper oxidase family.</text>
</comment>
<keyword evidence="12" id="KW-1185">Reference proteome</keyword>
<dbReference type="GO" id="GO:0016491">
    <property type="term" value="F:oxidoreductase activity"/>
    <property type="evidence" value="ECO:0007669"/>
    <property type="project" value="UniProtKB-KW"/>
</dbReference>
<dbReference type="CDD" id="cd13903">
    <property type="entry name" value="CuRO_3_Tv-LCC_like"/>
    <property type="match status" value="1"/>
</dbReference>
<keyword evidence="4" id="KW-0186">Copper</keyword>
<dbReference type="Pfam" id="PF07731">
    <property type="entry name" value="Cu-oxidase_2"/>
    <property type="match status" value="1"/>
</dbReference>
<dbReference type="InterPro" id="IPR011707">
    <property type="entry name" value="Cu-oxidase-like_N"/>
</dbReference>
<dbReference type="SUPFAM" id="SSF49503">
    <property type="entry name" value="Cupredoxins"/>
    <property type="match status" value="3"/>
</dbReference>
<gene>
    <name evidence="11" type="ORF">D9756_006314</name>
</gene>
<feature type="chain" id="PRO_5034239002" description="Laccase" evidence="7">
    <location>
        <begin position="17"/>
        <end position="525"/>
    </location>
</feature>
<dbReference type="InterPro" id="IPR001117">
    <property type="entry name" value="Cu-oxidase_2nd"/>
</dbReference>
<evidence type="ECO:0000259" key="8">
    <source>
        <dbReference type="Pfam" id="PF00394"/>
    </source>
</evidence>
<reference evidence="11 12" key="1">
    <citation type="journal article" date="2020" name="ISME J.">
        <title>Uncovering the hidden diversity of litter-decomposition mechanisms in mushroom-forming fungi.</title>
        <authorList>
            <person name="Floudas D."/>
            <person name="Bentzer J."/>
            <person name="Ahren D."/>
            <person name="Johansson T."/>
            <person name="Persson P."/>
            <person name="Tunlid A."/>
        </authorList>
    </citation>
    <scope>NUCLEOTIDE SEQUENCE [LARGE SCALE GENOMIC DNA]</scope>
    <source>
        <strain evidence="11 12">CBS 146.42</strain>
    </source>
</reference>
<dbReference type="AlphaFoldDB" id="A0A8H5D336"/>
<evidence type="ECO:0000256" key="1">
    <source>
        <dbReference type="ARBA" id="ARBA00010609"/>
    </source>
</evidence>
<sequence>MKCYLAFLAFVQTAIGAALTRDTDSVKSVTIDVVNANLAPDGFTRSTVVANGQYPGPPILATKGQTLRVTMNNKLTDPTMRRSTAFNFDGINFNSQNVFEEAEPFVNACPVGPGSSFTYEANPNGQAGSFWYHSELSVQYVDGFRGPLIIYDPADPHRSLYDVDDVNTIIQVADWWQRSTLPLLDGYVATGIVPVSDSGTVNGIGRFQGGPEVPWAVINVVKGKRYRFRIINESARNVFTVSIDNHDMTVIAADGTNTRPLTVKKMEMLAGQRYDVVVKADQAVGNYWFNAPFVGGNPANNLHQNATLSRAIIRYAGAPKVDPTTPMTAGPDDGALVEADLRPLVPTRVRNPDVTLTFNLVVTTGKAQWNINGVSYLPPQTPTLEEVLDGATNQTDFNVTENTFILPAGKTVEVVFPPTDDDDAHPFHMHGMPMQVIKSMTSNQTNTVNPISRDVVGVGGTGTTIRFTTQNTGPFLFHCHIFWHKFAGLASVQLVDPAATRKNVQPNQAWEGLCPAYDALPAELQ</sequence>
<evidence type="ECO:0000256" key="5">
    <source>
        <dbReference type="ARBA" id="ARBA00023157"/>
    </source>
</evidence>
<dbReference type="FunFam" id="2.60.40.420:FF:000045">
    <property type="entry name" value="Laccase 2"/>
    <property type="match status" value="1"/>
</dbReference>
<dbReference type="InterPro" id="IPR011706">
    <property type="entry name" value="Cu-oxidase_C"/>
</dbReference>
<protein>
    <recommendedName>
        <fullName evidence="13">Laccase</fullName>
    </recommendedName>
</protein>
<evidence type="ECO:0000256" key="7">
    <source>
        <dbReference type="SAM" id="SignalP"/>
    </source>
</evidence>
<keyword evidence="6" id="KW-0325">Glycoprotein</keyword>
<evidence type="ECO:0000259" key="9">
    <source>
        <dbReference type="Pfam" id="PF07731"/>
    </source>
</evidence>
<dbReference type="GO" id="GO:0005507">
    <property type="term" value="F:copper ion binding"/>
    <property type="evidence" value="ECO:0007669"/>
    <property type="project" value="InterPro"/>
</dbReference>
<organism evidence="11 12">
    <name type="scientific">Leucocoprinus leucothites</name>
    <dbReference type="NCBI Taxonomy" id="201217"/>
    <lineage>
        <taxon>Eukaryota</taxon>
        <taxon>Fungi</taxon>
        <taxon>Dikarya</taxon>
        <taxon>Basidiomycota</taxon>
        <taxon>Agaricomycotina</taxon>
        <taxon>Agaricomycetes</taxon>
        <taxon>Agaricomycetidae</taxon>
        <taxon>Agaricales</taxon>
        <taxon>Agaricineae</taxon>
        <taxon>Agaricaceae</taxon>
        <taxon>Leucocoprinus</taxon>
    </lineage>
</organism>
<comment type="caution">
    <text evidence="11">The sequence shown here is derived from an EMBL/GenBank/DDBJ whole genome shotgun (WGS) entry which is preliminary data.</text>
</comment>
<dbReference type="PANTHER" id="PTHR11709:SF511">
    <property type="entry name" value="LACCASE"/>
    <property type="match status" value="1"/>
</dbReference>
<name>A0A8H5D336_9AGAR</name>
<keyword evidence="3" id="KW-0560">Oxidoreductase</keyword>
<evidence type="ECO:0000259" key="10">
    <source>
        <dbReference type="Pfam" id="PF07732"/>
    </source>
</evidence>
<dbReference type="SMR" id="A0A8H5D336"/>
<evidence type="ECO:0000256" key="2">
    <source>
        <dbReference type="ARBA" id="ARBA00022723"/>
    </source>
</evidence>
<keyword evidence="5" id="KW-1015">Disulfide bond</keyword>
<evidence type="ECO:0000256" key="6">
    <source>
        <dbReference type="ARBA" id="ARBA00023180"/>
    </source>
</evidence>
<accession>A0A8H5D336</accession>
<dbReference type="EMBL" id="JAACJO010000011">
    <property type="protein sequence ID" value="KAF5352605.1"/>
    <property type="molecule type" value="Genomic_DNA"/>
</dbReference>
<keyword evidence="7" id="KW-0732">Signal</keyword>
<evidence type="ECO:0008006" key="13">
    <source>
        <dbReference type="Google" id="ProtNLM"/>
    </source>
</evidence>
<dbReference type="InterPro" id="IPR008972">
    <property type="entry name" value="Cupredoxin"/>
</dbReference>
<feature type="domain" description="Plastocyanin-like" evidence="8">
    <location>
        <begin position="168"/>
        <end position="318"/>
    </location>
</feature>
<dbReference type="Pfam" id="PF07732">
    <property type="entry name" value="Cu-oxidase_3"/>
    <property type="match status" value="1"/>
</dbReference>
<dbReference type="Proteomes" id="UP000559027">
    <property type="component" value="Unassembled WGS sequence"/>
</dbReference>
<evidence type="ECO:0000313" key="12">
    <source>
        <dbReference type="Proteomes" id="UP000559027"/>
    </source>
</evidence>
<dbReference type="InterPro" id="IPR045087">
    <property type="entry name" value="Cu-oxidase_fam"/>
</dbReference>
<dbReference type="InterPro" id="IPR002355">
    <property type="entry name" value="Cu_oxidase_Cu_BS"/>
</dbReference>
<evidence type="ECO:0000256" key="4">
    <source>
        <dbReference type="ARBA" id="ARBA00023008"/>
    </source>
</evidence>
<dbReference type="PROSITE" id="PS00080">
    <property type="entry name" value="MULTICOPPER_OXIDASE2"/>
    <property type="match status" value="1"/>
</dbReference>
<proteinExistence type="inferred from homology"/>
<dbReference type="Pfam" id="PF00394">
    <property type="entry name" value="Cu-oxidase"/>
    <property type="match status" value="1"/>
</dbReference>
<feature type="domain" description="Plastocyanin-like" evidence="10">
    <location>
        <begin position="35"/>
        <end position="154"/>
    </location>
</feature>
<evidence type="ECO:0000256" key="3">
    <source>
        <dbReference type="ARBA" id="ARBA00023002"/>
    </source>
</evidence>
<dbReference type="OrthoDB" id="2121828at2759"/>
<feature type="signal peptide" evidence="7">
    <location>
        <begin position="1"/>
        <end position="16"/>
    </location>
</feature>